<reference evidence="1" key="1">
    <citation type="submission" date="2022-10" db="EMBL/GenBank/DDBJ databases">
        <title>Streptomyces beihaiensis sp. nov., a chitin degrading actinobacterium, isolated from shrimp pond soil.</title>
        <authorList>
            <person name="Xie J."/>
            <person name="Shen N."/>
        </authorList>
    </citation>
    <scope>NUCLEOTIDE SEQUENCE</scope>
    <source>
        <strain evidence="1">GXMU-J5</strain>
    </source>
</reference>
<protein>
    <recommendedName>
        <fullName evidence="3">Helix-turn-helix domain-containing protein</fullName>
    </recommendedName>
</protein>
<evidence type="ECO:0000313" key="1">
    <source>
        <dbReference type="EMBL" id="MCX3059614.1"/>
    </source>
</evidence>
<dbReference type="Proteomes" id="UP001163064">
    <property type="component" value="Unassembled WGS sequence"/>
</dbReference>
<keyword evidence="2" id="KW-1185">Reference proteome</keyword>
<proteinExistence type="predicted"/>
<evidence type="ECO:0008006" key="3">
    <source>
        <dbReference type="Google" id="ProtNLM"/>
    </source>
</evidence>
<organism evidence="1 2">
    <name type="scientific">Streptomyces beihaiensis</name>
    <dbReference type="NCBI Taxonomy" id="2984495"/>
    <lineage>
        <taxon>Bacteria</taxon>
        <taxon>Bacillati</taxon>
        <taxon>Actinomycetota</taxon>
        <taxon>Actinomycetes</taxon>
        <taxon>Kitasatosporales</taxon>
        <taxon>Streptomycetaceae</taxon>
        <taxon>Streptomyces</taxon>
    </lineage>
</organism>
<name>A0ABT3TRE2_9ACTN</name>
<evidence type="ECO:0000313" key="2">
    <source>
        <dbReference type="Proteomes" id="UP001163064"/>
    </source>
</evidence>
<dbReference type="EMBL" id="JAPHNL010000057">
    <property type="protein sequence ID" value="MCX3059614.1"/>
    <property type="molecule type" value="Genomic_DNA"/>
</dbReference>
<comment type="caution">
    <text evidence="1">The sequence shown here is derived from an EMBL/GenBank/DDBJ whole genome shotgun (WGS) entry which is preliminary data.</text>
</comment>
<gene>
    <name evidence="1" type="ORF">OFY01_07495</name>
</gene>
<accession>A0ABT3TRE2</accession>
<sequence length="163" mass="18070">MNNQDLSPPGYGTLIRIAREAKGWSPETAAANMPFRFSGSSWRQIEAGYRGSGEKRKRVPGKASTVAAMARTVGITSDRLEEHHREAAAILREMEHQDAQRAPAMPEVLQSAPAHVRRMIDAALEDVDPEDRATVLREMAADYEAVMAQRARMRGPQRPRHAG</sequence>
<dbReference type="RefSeq" id="WP_266597557.1">
    <property type="nucleotide sequence ID" value="NZ_JAPHNL010000057.1"/>
</dbReference>